<dbReference type="InterPro" id="IPR002035">
    <property type="entry name" value="VWF_A"/>
</dbReference>
<evidence type="ECO:0000259" key="6">
    <source>
        <dbReference type="PROSITE" id="PS50234"/>
    </source>
</evidence>
<organism evidence="7 8">
    <name type="scientific">Spirochaeta lutea</name>
    <dbReference type="NCBI Taxonomy" id="1480694"/>
    <lineage>
        <taxon>Bacteria</taxon>
        <taxon>Pseudomonadati</taxon>
        <taxon>Spirochaetota</taxon>
        <taxon>Spirochaetia</taxon>
        <taxon>Spirochaetales</taxon>
        <taxon>Spirochaetaceae</taxon>
        <taxon>Spirochaeta</taxon>
    </lineage>
</organism>
<dbReference type="Pfam" id="PF13519">
    <property type="entry name" value="VWA_2"/>
    <property type="match status" value="1"/>
</dbReference>
<dbReference type="STRING" id="1480694.DC28_04005"/>
<evidence type="ECO:0000256" key="2">
    <source>
        <dbReference type="ARBA" id="ARBA00022692"/>
    </source>
</evidence>
<keyword evidence="2 5" id="KW-0812">Transmembrane</keyword>
<evidence type="ECO:0000256" key="3">
    <source>
        <dbReference type="ARBA" id="ARBA00022989"/>
    </source>
</evidence>
<evidence type="ECO:0000313" key="7">
    <source>
        <dbReference type="EMBL" id="KGE73433.1"/>
    </source>
</evidence>
<reference evidence="7 8" key="1">
    <citation type="submission" date="2014-05" db="EMBL/GenBank/DDBJ databases">
        <title>De novo Genome Sequence of Spirocheata sp.</title>
        <authorList>
            <person name="Shivani Y."/>
            <person name="Subhash Y."/>
            <person name="Tushar L."/>
            <person name="Sasikala C."/>
            <person name="Ramana C.V."/>
        </authorList>
    </citation>
    <scope>NUCLEOTIDE SEQUENCE [LARGE SCALE GENOMIC DNA]</scope>
    <source>
        <strain evidence="7 8">JC230</strain>
    </source>
</reference>
<protein>
    <recommendedName>
        <fullName evidence="6">VWFA domain-containing protein</fullName>
    </recommendedName>
</protein>
<feature type="transmembrane region" description="Helical" evidence="5">
    <location>
        <begin position="54"/>
        <end position="75"/>
    </location>
</feature>
<dbReference type="EMBL" id="JNUP01000029">
    <property type="protein sequence ID" value="KGE73433.1"/>
    <property type="molecule type" value="Genomic_DNA"/>
</dbReference>
<accession>A0A098R181</accession>
<dbReference type="Proteomes" id="UP000029692">
    <property type="component" value="Unassembled WGS sequence"/>
</dbReference>
<dbReference type="PANTHER" id="PTHR22550">
    <property type="entry name" value="SPORE GERMINATION PROTEIN"/>
    <property type="match status" value="1"/>
</dbReference>
<dbReference type="SUPFAM" id="SSF53300">
    <property type="entry name" value="vWA-like"/>
    <property type="match status" value="1"/>
</dbReference>
<keyword evidence="3 5" id="KW-1133">Transmembrane helix</keyword>
<dbReference type="InterPro" id="IPR036465">
    <property type="entry name" value="vWFA_dom_sf"/>
</dbReference>
<feature type="domain" description="VWFA" evidence="6">
    <location>
        <begin position="92"/>
        <end position="287"/>
    </location>
</feature>
<dbReference type="Gene3D" id="3.40.50.410">
    <property type="entry name" value="von Willebrand factor, type A domain"/>
    <property type="match status" value="1"/>
</dbReference>
<dbReference type="SMART" id="SM00327">
    <property type="entry name" value="VWA"/>
    <property type="match status" value="1"/>
</dbReference>
<evidence type="ECO:0000256" key="4">
    <source>
        <dbReference type="ARBA" id="ARBA00023136"/>
    </source>
</evidence>
<evidence type="ECO:0000256" key="5">
    <source>
        <dbReference type="SAM" id="Phobius"/>
    </source>
</evidence>
<sequence>MISLDSPGWLGLILVIIPLIYIRHLWKGRGGTVTFAFTNWRGGGFSNPMTIQRFFSGFMTILFWIGTVLLIIAMAGPVRVQRERVFLSRGVDIMFVLDVSPSMAAQDQPGITRLQTAKQTIRDFVRRRQNDPVGLAVFGTQAGLKVPPTTDYQVFHQALEDTHIREMGDGTAIGMGLALANLHLNPSSAQDKVIILLTDGENNSGEITPEAAAGISQEQGIRLYTVGIGSTREVPLEFTDPQTGRIFRGIAQDSFDPGLLAELAGSTGGRYFEAASSGALEAAFQSIDSLERSDARVRIQVRKEPLHRPIMLVGMILVMAGILLPRFILGALV</sequence>
<dbReference type="OrthoDB" id="6206554at2"/>
<keyword evidence="8" id="KW-1185">Reference proteome</keyword>
<keyword evidence="1" id="KW-1003">Cell membrane</keyword>
<feature type="transmembrane region" description="Helical" evidence="5">
    <location>
        <begin position="7"/>
        <end position="26"/>
    </location>
</feature>
<dbReference type="RefSeq" id="WP_037546146.1">
    <property type="nucleotide sequence ID" value="NZ_JNUP01000029.1"/>
</dbReference>
<gene>
    <name evidence="7" type="ORF">DC28_04005</name>
</gene>
<dbReference type="eggNOG" id="COG2304">
    <property type="taxonomic scope" value="Bacteria"/>
</dbReference>
<keyword evidence="4 5" id="KW-0472">Membrane</keyword>
<dbReference type="PROSITE" id="PS50234">
    <property type="entry name" value="VWFA"/>
    <property type="match status" value="1"/>
</dbReference>
<feature type="transmembrane region" description="Helical" evidence="5">
    <location>
        <begin position="310"/>
        <end position="329"/>
    </location>
</feature>
<name>A0A098R181_9SPIO</name>
<proteinExistence type="predicted"/>
<comment type="caution">
    <text evidence="7">The sequence shown here is derived from an EMBL/GenBank/DDBJ whole genome shotgun (WGS) entry which is preliminary data.</text>
</comment>
<evidence type="ECO:0000256" key="1">
    <source>
        <dbReference type="ARBA" id="ARBA00022475"/>
    </source>
</evidence>
<evidence type="ECO:0000313" key="8">
    <source>
        <dbReference type="Proteomes" id="UP000029692"/>
    </source>
</evidence>
<dbReference type="InterPro" id="IPR050768">
    <property type="entry name" value="UPF0353/GerABKA_families"/>
</dbReference>
<dbReference type="AlphaFoldDB" id="A0A098R181"/>
<dbReference type="PANTHER" id="PTHR22550:SF5">
    <property type="entry name" value="LEUCINE ZIPPER PROTEIN 4"/>
    <property type="match status" value="1"/>
</dbReference>